<dbReference type="AlphaFoldDB" id="A0A8H3FI45"/>
<feature type="signal peptide" evidence="2">
    <location>
        <begin position="1"/>
        <end position="18"/>
    </location>
</feature>
<gene>
    <name evidence="4" type="ORF">HETSPECPRED_005273</name>
</gene>
<dbReference type="InterPro" id="IPR036908">
    <property type="entry name" value="RlpA-like_sf"/>
</dbReference>
<evidence type="ECO:0000256" key="2">
    <source>
        <dbReference type="SAM" id="SignalP"/>
    </source>
</evidence>
<keyword evidence="5" id="KW-1185">Reference proteome</keyword>
<dbReference type="Pfam" id="PF00967">
    <property type="entry name" value="Barwin"/>
    <property type="match status" value="1"/>
</dbReference>
<dbReference type="InterPro" id="IPR001153">
    <property type="entry name" value="Barwin_dom"/>
</dbReference>
<dbReference type="OrthoDB" id="10255963at2759"/>
<accession>A0A8H3FI45</accession>
<proteinExistence type="predicted"/>
<evidence type="ECO:0000313" key="4">
    <source>
        <dbReference type="EMBL" id="CAF9923207.1"/>
    </source>
</evidence>
<dbReference type="Gene3D" id="2.40.40.10">
    <property type="entry name" value="RlpA-like domain"/>
    <property type="match status" value="1"/>
</dbReference>
<evidence type="ECO:0000256" key="1">
    <source>
        <dbReference type="ARBA" id="ARBA00022729"/>
    </source>
</evidence>
<dbReference type="InterPro" id="IPR051477">
    <property type="entry name" value="Expansin_CellWall"/>
</dbReference>
<dbReference type="PANTHER" id="PTHR31836:SF28">
    <property type="entry name" value="SRCR DOMAIN-CONTAINING PROTEIN-RELATED"/>
    <property type="match status" value="1"/>
</dbReference>
<reference evidence="4" key="1">
    <citation type="submission" date="2021-03" db="EMBL/GenBank/DDBJ databases">
        <authorList>
            <person name="Tagirdzhanova G."/>
        </authorList>
    </citation>
    <scope>NUCLEOTIDE SEQUENCE</scope>
</reference>
<name>A0A8H3FI45_9LECA</name>
<dbReference type="PANTHER" id="PTHR31836">
    <property type="match status" value="1"/>
</dbReference>
<dbReference type="GO" id="GO:0042742">
    <property type="term" value="P:defense response to bacterium"/>
    <property type="evidence" value="ECO:0007669"/>
    <property type="project" value="InterPro"/>
</dbReference>
<dbReference type="GO" id="GO:0050832">
    <property type="term" value="P:defense response to fungus"/>
    <property type="evidence" value="ECO:0007669"/>
    <property type="project" value="InterPro"/>
</dbReference>
<feature type="chain" id="PRO_5034152092" description="Barwin domain-containing protein" evidence="2">
    <location>
        <begin position="19"/>
        <end position="347"/>
    </location>
</feature>
<sequence length="347" mass="37691">MYFTTPLAILATLSLALASPLEKRTTGQITYYDASAGISACGANNGGKLVAALSPSAFSASKCGKSIKVTNSANGKSVTVKVGDKCAGCNLTMFFTQSVGLLVSLAVAALADTPISLSTLQNQPADAAKEAAPLWLLPSGTCFPSAASWDGQQTNGHEPDNCNIFKLDHNCPTQPSWTGPYTQAHPFPTYYMVRECPELNQWRILYDVYFTKDTGHKSDWEWAVLVFKPAADGSGNWIRDSVIMENEGDHGYSTWSSIPEAYTLPPARSNDIHNNDGANGDHAKLYMAKWHHSVHTSSHTNTFKNTCPPSGNVDFRNSDYYWASGDWLEESSTLDRESPIHLIALTP</sequence>
<dbReference type="EMBL" id="CAJPDS010000032">
    <property type="protein sequence ID" value="CAF9923207.1"/>
    <property type="molecule type" value="Genomic_DNA"/>
</dbReference>
<protein>
    <recommendedName>
        <fullName evidence="3">Barwin domain-containing protein</fullName>
    </recommendedName>
</protein>
<dbReference type="CDD" id="cd22191">
    <property type="entry name" value="DPBB_RlpA_EXP_N-like"/>
    <property type="match status" value="1"/>
</dbReference>
<comment type="caution">
    <text evidence="4">The sequence shown here is derived from an EMBL/GenBank/DDBJ whole genome shotgun (WGS) entry which is preliminary data.</text>
</comment>
<organism evidence="4 5">
    <name type="scientific">Heterodermia speciosa</name>
    <dbReference type="NCBI Taxonomy" id="116794"/>
    <lineage>
        <taxon>Eukaryota</taxon>
        <taxon>Fungi</taxon>
        <taxon>Dikarya</taxon>
        <taxon>Ascomycota</taxon>
        <taxon>Pezizomycotina</taxon>
        <taxon>Lecanoromycetes</taxon>
        <taxon>OSLEUM clade</taxon>
        <taxon>Lecanoromycetidae</taxon>
        <taxon>Caliciales</taxon>
        <taxon>Physciaceae</taxon>
        <taxon>Heterodermia</taxon>
    </lineage>
</organism>
<evidence type="ECO:0000259" key="3">
    <source>
        <dbReference type="Pfam" id="PF00967"/>
    </source>
</evidence>
<dbReference type="Proteomes" id="UP000664521">
    <property type="component" value="Unassembled WGS sequence"/>
</dbReference>
<dbReference type="SUPFAM" id="SSF50685">
    <property type="entry name" value="Barwin-like endoglucanases"/>
    <property type="match status" value="1"/>
</dbReference>
<feature type="domain" description="Barwin" evidence="3">
    <location>
        <begin position="56"/>
        <end position="91"/>
    </location>
</feature>
<evidence type="ECO:0000313" key="5">
    <source>
        <dbReference type="Proteomes" id="UP000664521"/>
    </source>
</evidence>
<keyword evidence="1 2" id="KW-0732">Signal</keyword>